<dbReference type="InterPro" id="IPR027706">
    <property type="entry name" value="PGP_Pase"/>
</dbReference>
<name>A0A250XJG8_9CHLO</name>
<dbReference type="EMBL" id="BEGY01000091">
    <property type="protein sequence ID" value="GAX83062.1"/>
    <property type="molecule type" value="Genomic_DNA"/>
</dbReference>
<proteinExistence type="predicted"/>
<dbReference type="Gene3D" id="3.40.50.1000">
    <property type="entry name" value="HAD superfamily/HAD-like"/>
    <property type="match status" value="1"/>
</dbReference>
<gene>
    <name evidence="1" type="ORF">CEUSTIGMA_g10488.t1</name>
</gene>
<dbReference type="GO" id="GO:0008962">
    <property type="term" value="F:phosphatidylglycerophosphatase activity"/>
    <property type="evidence" value="ECO:0007669"/>
    <property type="project" value="InterPro"/>
</dbReference>
<sequence>MQFHAQPARAARLRGALKHHWVQKRPGFASMASSSASQMGQNFNGAGISLFLQILGGNKELAIPHLEVPDISHINWRSLRNAGYKGILFDKDNTLTEPYKLGLDAKIAASVADCKEVFGDKIVLYSNSAGLLEYDPQGEEASLLEAALGIHVLRHAEKKPAGGSVVVEQYFGCASHELVMVGDRYLTDVVFGNRLGMLTVRPSPLTTQGEPFGVLLARRVEEYFVQKWVSKGIKAPTRSEKTCGSLQTFSDFLIQK</sequence>
<dbReference type="Proteomes" id="UP000232323">
    <property type="component" value="Unassembled WGS sequence"/>
</dbReference>
<dbReference type="Pfam" id="PF09419">
    <property type="entry name" value="PGP_phosphatase"/>
    <property type="match status" value="1"/>
</dbReference>
<keyword evidence="2" id="KW-1185">Reference proteome</keyword>
<dbReference type="AlphaFoldDB" id="A0A250XJG8"/>
<evidence type="ECO:0000313" key="2">
    <source>
        <dbReference type="Proteomes" id="UP000232323"/>
    </source>
</evidence>
<organism evidence="1 2">
    <name type="scientific">Chlamydomonas eustigma</name>
    <dbReference type="NCBI Taxonomy" id="1157962"/>
    <lineage>
        <taxon>Eukaryota</taxon>
        <taxon>Viridiplantae</taxon>
        <taxon>Chlorophyta</taxon>
        <taxon>core chlorophytes</taxon>
        <taxon>Chlorophyceae</taxon>
        <taxon>CS clade</taxon>
        <taxon>Chlamydomonadales</taxon>
        <taxon>Chlamydomonadaceae</taxon>
        <taxon>Chlamydomonas</taxon>
    </lineage>
</organism>
<dbReference type="InterPro" id="IPR023214">
    <property type="entry name" value="HAD_sf"/>
</dbReference>
<dbReference type="OrthoDB" id="198652at2759"/>
<dbReference type="InterPro" id="IPR036412">
    <property type="entry name" value="HAD-like_sf"/>
</dbReference>
<evidence type="ECO:0008006" key="3">
    <source>
        <dbReference type="Google" id="ProtNLM"/>
    </source>
</evidence>
<dbReference type="NCBIfam" id="TIGR01668">
    <property type="entry name" value="YqeG_hyp_ppase"/>
    <property type="match status" value="1"/>
</dbReference>
<dbReference type="SUPFAM" id="SSF56784">
    <property type="entry name" value="HAD-like"/>
    <property type="match status" value="1"/>
</dbReference>
<comment type="caution">
    <text evidence="1">The sequence shown here is derived from an EMBL/GenBank/DDBJ whole genome shotgun (WGS) entry which is preliminary data.</text>
</comment>
<accession>A0A250XJG8</accession>
<dbReference type="STRING" id="1157962.A0A250XJG8"/>
<dbReference type="InterPro" id="IPR010021">
    <property type="entry name" value="PGPP1/Gep4"/>
</dbReference>
<evidence type="ECO:0000313" key="1">
    <source>
        <dbReference type="EMBL" id="GAX83062.1"/>
    </source>
</evidence>
<reference evidence="1 2" key="1">
    <citation type="submission" date="2017-08" db="EMBL/GenBank/DDBJ databases">
        <title>Acidophilic green algal genome provides insights into adaptation to an acidic environment.</title>
        <authorList>
            <person name="Hirooka S."/>
            <person name="Hirose Y."/>
            <person name="Kanesaki Y."/>
            <person name="Higuchi S."/>
            <person name="Fujiwara T."/>
            <person name="Onuma R."/>
            <person name="Era A."/>
            <person name="Ohbayashi R."/>
            <person name="Uzuka A."/>
            <person name="Nozaki H."/>
            <person name="Yoshikawa H."/>
            <person name="Miyagishima S.Y."/>
        </authorList>
    </citation>
    <scope>NUCLEOTIDE SEQUENCE [LARGE SCALE GENOMIC DNA]</scope>
    <source>
        <strain evidence="1 2">NIES-2499</strain>
    </source>
</reference>
<dbReference type="FunFam" id="3.40.50.1000:FF:000387">
    <property type="entry name" value="Predicted protein"/>
    <property type="match status" value="1"/>
</dbReference>
<protein>
    <recommendedName>
        <fullName evidence="3">Phosphatidylglycerophosphatase</fullName>
    </recommendedName>
</protein>